<name>A0A1X6Y602_9RHOB</name>
<dbReference type="GO" id="GO:0005829">
    <property type="term" value="C:cytosol"/>
    <property type="evidence" value="ECO:0007669"/>
    <property type="project" value="TreeGrafter"/>
</dbReference>
<evidence type="ECO:0000313" key="3">
    <source>
        <dbReference type="EMBL" id="SLN11050.1"/>
    </source>
</evidence>
<dbReference type="Pfam" id="PF13604">
    <property type="entry name" value="AAA_30"/>
    <property type="match status" value="1"/>
</dbReference>
<sequence>MPSLRKYQSEDVDTLRETLRGGAKKVLFEASVGYGKSVVIEHLAAAYSAAGRKVWVLSNRSAVVSQLRDRAGDLPVVEVMTVQAADRRRERLAADPAALILVDEVHMGGAAAQYRRVLDCAPDAVAIGFTGTPRPETFEVFNAHVQGRGAAWLTEKGFLAPLRYVCPDPLDLSGVRVKRGEYDEAQVMQALQDRKIYSDAIKSYEKYGHLGPTLGFCVNVQHAEDTATEFRATGHPCEVLTGKDSDDEVERKIGILADGGLVFSVDKVSAGFDLPDLRVLLSLRPTASEQLWVQQLGRVARAKADGGAGLVVDHVGNTLRLGTLTETRDWRNPEERKSQEKTEDGQALSIRQCDECMSVFPSGPSKCPMCDAVLGKDTRIPKAEAVRLRELEEEEIRKQRERAKAVRSRAGMGIKQRTGFLAGSKKWRWPEARAEAIRVVSKRRDEAIQAGDTEVAAFLASDLQSNGVQI</sequence>
<evidence type="ECO:0000256" key="2">
    <source>
        <dbReference type="SAM" id="MobiDB-lite"/>
    </source>
</evidence>
<dbReference type="AlphaFoldDB" id="A0A1X6Y602"/>
<protein>
    <submittedName>
        <fullName evidence="3">Type I restriction enzyme EcoKI subunit R</fullName>
    </submittedName>
</protein>
<feature type="compositionally biased region" description="Basic and acidic residues" evidence="2">
    <location>
        <begin position="326"/>
        <end position="344"/>
    </location>
</feature>
<evidence type="ECO:0000256" key="1">
    <source>
        <dbReference type="SAM" id="Coils"/>
    </source>
</evidence>
<reference evidence="3 4" key="1">
    <citation type="submission" date="2017-03" db="EMBL/GenBank/DDBJ databases">
        <authorList>
            <person name="Afonso C.L."/>
            <person name="Miller P.J."/>
            <person name="Scott M.A."/>
            <person name="Spackman E."/>
            <person name="Goraichik I."/>
            <person name="Dimitrov K.M."/>
            <person name="Suarez D.L."/>
            <person name="Swayne D.E."/>
        </authorList>
    </citation>
    <scope>NUCLEOTIDE SEQUENCE [LARGE SCALE GENOMIC DNA]</scope>
    <source>
        <strain evidence="3 4">CECT 8110</strain>
    </source>
</reference>
<dbReference type="PANTHER" id="PTHR47396">
    <property type="entry name" value="TYPE I RESTRICTION ENZYME ECOKI R PROTEIN"/>
    <property type="match status" value="1"/>
</dbReference>
<dbReference type="InterPro" id="IPR027417">
    <property type="entry name" value="P-loop_NTPase"/>
</dbReference>
<gene>
    <name evidence="3" type="ORF">ROH8110_00055</name>
</gene>
<dbReference type="EMBL" id="FWFU01000001">
    <property type="protein sequence ID" value="SLN11050.1"/>
    <property type="molecule type" value="Genomic_DNA"/>
</dbReference>
<organism evidence="3 4">
    <name type="scientific">Roseovarius halotolerans</name>
    <dbReference type="NCBI Taxonomy" id="505353"/>
    <lineage>
        <taxon>Bacteria</taxon>
        <taxon>Pseudomonadati</taxon>
        <taxon>Pseudomonadota</taxon>
        <taxon>Alphaproteobacteria</taxon>
        <taxon>Rhodobacterales</taxon>
        <taxon>Roseobacteraceae</taxon>
        <taxon>Roseovarius</taxon>
    </lineage>
</organism>
<feature type="coiled-coil region" evidence="1">
    <location>
        <begin position="382"/>
        <end position="409"/>
    </location>
</feature>
<dbReference type="PANTHER" id="PTHR47396:SF1">
    <property type="entry name" value="ATP-DEPENDENT HELICASE IRC3-RELATED"/>
    <property type="match status" value="1"/>
</dbReference>
<evidence type="ECO:0000313" key="4">
    <source>
        <dbReference type="Proteomes" id="UP000193207"/>
    </source>
</evidence>
<dbReference type="Proteomes" id="UP000193207">
    <property type="component" value="Unassembled WGS sequence"/>
</dbReference>
<feature type="region of interest" description="Disordered" evidence="2">
    <location>
        <begin position="326"/>
        <end position="346"/>
    </location>
</feature>
<dbReference type="InterPro" id="IPR050742">
    <property type="entry name" value="Helicase_Restrict-Modif_Enz"/>
</dbReference>
<keyword evidence="1" id="KW-0175">Coiled coil</keyword>
<dbReference type="SUPFAM" id="SSF52540">
    <property type="entry name" value="P-loop containing nucleoside triphosphate hydrolases"/>
    <property type="match status" value="1"/>
</dbReference>
<keyword evidence="4" id="KW-1185">Reference proteome</keyword>
<accession>A0A1X6Y602</accession>
<proteinExistence type="predicted"/>
<dbReference type="Gene3D" id="3.40.50.300">
    <property type="entry name" value="P-loop containing nucleotide triphosphate hydrolases"/>
    <property type="match status" value="2"/>
</dbReference>